<dbReference type="AlphaFoldDB" id="A0A183D5A4"/>
<feature type="signal peptide" evidence="1">
    <location>
        <begin position="1"/>
        <end position="19"/>
    </location>
</feature>
<reference evidence="4" key="1">
    <citation type="submission" date="2016-06" db="UniProtKB">
        <authorList>
            <consortium name="WormBaseParasite"/>
        </authorList>
    </citation>
    <scope>IDENTIFICATION</scope>
</reference>
<dbReference type="Proteomes" id="UP000271098">
    <property type="component" value="Unassembled WGS sequence"/>
</dbReference>
<gene>
    <name evidence="2" type="ORF">GPUH_LOCUS3896</name>
</gene>
<feature type="chain" id="PRO_5043138600" evidence="1">
    <location>
        <begin position="20"/>
        <end position="74"/>
    </location>
</feature>
<accession>A0A183D5A4</accession>
<proteinExistence type="predicted"/>
<dbReference type="WBParaSite" id="GPUH_0000390201-mRNA-1">
    <property type="protein sequence ID" value="GPUH_0000390201-mRNA-1"/>
    <property type="gene ID" value="GPUH_0000390201"/>
</dbReference>
<organism evidence="4">
    <name type="scientific">Gongylonema pulchrum</name>
    <dbReference type="NCBI Taxonomy" id="637853"/>
    <lineage>
        <taxon>Eukaryota</taxon>
        <taxon>Metazoa</taxon>
        <taxon>Ecdysozoa</taxon>
        <taxon>Nematoda</taxon>
        <taxon>Chromadorea</taxon>
        <taxon>Rhabditida</taxon>
        <taxon>Spirurina</taxon>
        <taxon>Spiruromorpha</taxon>
        <taxon>Spiruroidea</taxon>
        <taxon>Gongylonematidae</taxon>
        <taxon>Gongylonema</taxon>
    </lineage>
</organism>
<protein>
    <submittedName>
        <fullName evidence="4">Secreted protein</fullName>
    </submittedName>
</protein>
<dbReference type="OrthoDB" id="5820420at2759"/>
<reference evidence="2 3" key="2">
    <citation type="submission" date="2018-11" db="EMBL/GenBank/DDBJ databases">
        <authorList>
            <consortium name="Pathogen Informatics"/>
        </authorList>
    </citation>
    <scope>NUCLEOTIDE SEQUENCE [LARGE SCALE GENOMIC DNA]</scope>
</reference>
<evidence type="ECO:0000256" key="1">
    <source>
        <dbReference type="SAM" id="SignalP"/>
    </source>
</evidence>
<name>A0A183D5A4_9BILA</name>
<dbReference type="EMBL" id="UYRT01006979">
    <property type="protein sequence ID" value="VDK41432.1"/>
    <property type="molecule type" value="Genomic_DNA"/>
</dbReference>
<keyword evidence="1" id="KW-0732">Signal</keyword>
<evidence type="ECO:0000313" key="3">
    <source>
        <dbReference type="Proteomes" id="UP000271098"/>
    </source>
</evidence>
<evidence type="ECO:0000313" key="4">
    <source>
        <dbReference type="WBParaSite" id="GPUH_0000390201-mRNA-1"/>
    </source>
</evidence>
<evidence type="ECO:0000313" key="2">
    <source>
        <dbReference type="EMBL" id="VDK41432.1"/>
    </source>
</evidence>
<sequence length="74" mass="8193">MFTVCLFAAAALLIQSASAVPADRGRRSDRDLEQFASALNGALRLRYGKRSYDPNLFDKIFTLQFVLSIHSATV</sequence>
<keyword evidence="3" id="KW-1185">Reference proteome</keyword>